<dbReference type="InterPro" id="IPR013785">
    <property type="entry name" value="Aldolase_TIM"/>
</dbReference>
<dbReference type="GO" id="GO:0005737">
    <property type="term" value="C:cytoplasm"/>
    <property type="evidence" value="ECO:0007669"/>
    <property type="project" value="TreeGrafter"/>
</dbReference>
<dbReference type="Pfam" id="PF02436">
    <property type="entry name" value="PYC_OADA"/>
    <property type="match status" value="1"/>
</dbReference>
<reference evidence="2 3" key="1">
    <citation type="submission" date="2016-12" db="EMBL/GenBank/DDBJ databases">
        <authorList>
            <person name="Song W.-J."/>
            <person name="Kurnit D.M."/>
        </authorList>
    </citation>
    <scope>NUCLEOTIDE SEQUENCE [LARGE SCALE GENOMIC DNA]</scope>
    <source>
        <strain evidence="2 3">DSM 12503</strain>
    </source>
</reference>
<dbReference type="SUPFAM" id="SSF51569">
    <property type="entry name" value="Aldolase"/>
    <property type="match status" value="1"/>
</dbReference>
<dbReference type="Proteomes" id="UP000184612">
    <property type="component" value="Unassembled WGS sequence"/>
</dbReference>
<protein>
    <submittedName>
        <fullName evidence="2">Oxaloacetate decarboxylase, alpha subunit</fullName>
    </submittedName>
</protein>
<dbReference type="Gene3D" id="3.20.20.70">
    <property type="entry name" value="Aldolase class I"/>
    <property type="match status" value="1"/>
</dbReference>
<keyword evidence="3" id="KW-1185">Reference proteome</keyword>
<dbReference type="Pfam" id="PF00682">
    <property type="entry name" value="HMGL-like"/>
    <property type="match status" value="1"/>
</dbReference>
<feature type="domain" description="Pyruvate carboxyltransferase" evidence="1">
    <location>
        <begin position="3"/>
        <end position="263"/>
    </location>
</feature>
<dbReference type="RefSeq" id="WP_073587762.1">
    <property type="nucleotide sequence ID" value="NZ_FRFD01000003.1"/>
</dbReference>
<accession>A0A1M7Y2C0</accession>
<dbReference type="AlphaFoldDB" id="A0A1M7Y2C0"/>
<evidence type="ECO:0000313" key="3">
    <source>
        <dbReference type="Proteomes" id="UP000184612"/>
    </source>
</evidence>
<dbReference type="PROSITE" id="PS50991">
    <property type="entry name" value="PYR_CT"/>
    <property type="match status" value="1"/>
</dbReference>
<dbReference type="OrthoDB" id="9807469at2"/>
<dbReference type="PANTHER" id="PTHR43778:SF2">
    <property type="entry name" value="PYRUVATE CARBOXYLASE, MITOCHONDRIAL"/>
    <property type="match status" value="1"/>
</dbReference>
<dbReference type="EMBL" id="FRFD01000003">
    <property type="protein sequence ID" value="SHO46026.1"/>
    <property type="molecule type" value="Genomic_DNA"/>
</dbReference>
<proteinExistence type="predicted"/>
<dbReference type="CDD" id="cd07937">
    <property type="entry name" value="DRE_TIM_PC_TC_5S"/>
    <property type="match status" value="1"/>
</dbReference>
<dbReference type="PANTHER" id="PTHR43778">
    <property type="entry name" value="PYRUVATE CARBOXYLASE"/>
    <property type="match status" value="1"/>
</dbReference>
<evidence type="ECO:0000259" key="1">
    <source>
        <dbReference type="PROSITE" id="PS50991"/>
    </source>
</evidence>
<dbReference type="SUPFAM" id="SSF89000">
    <property type="entry name" value="post-HMGL domain-like"/>
    <property type="match status" value="1"/>
</dbReference>
<dbReference type="InterPro" id="IPR055268">
    <property type="entry name" value="PCB-like"/>
</dbReference>
<dbReference type="GO" id="GO:0004736">
    <property type="term" value="F:pyruvate carboxylase activity"/>
    <property type="evidence" value="ECO:0007669"/>
    <property type="project" value="TreeGrafter"/>
</dbReference>
<name>A0A1M7Y2C0_9FIRM</name>
<sequence length="505" mass="56785">MKLNITETVLRDANQSLIATRLPRENFESILDIMGEAGYYSVECWGGAIFDSCIRYLEEDPWERLKIMRKAMPDTKLQMLLRGQSLLGYKHYSDDVVRKFVYNSVEKGIDIIRIFDALNDIENIIVAVDETNRCGAHPSCAISYTVSPVHTIDSYISLAKQMEEIGAKSICIKDMSGILAPNAAYELISKLKRATSLPIILHSHCSTGYAYMTYLKAIEAGVDIIDTAISSFSGGTSQPATEIMVRVAEDMGREVSLDRRKLERINDHFAGIMEKGIKSGLLETKVLLTRPKTIDNQIPGGMYSNLLSQLKQQNLENKMDDVLNEVVNVRKDMGYPPLVTPISQMVGTQATVNVMLGERYKQVIEEVKAYFEGEYGTPPGEVDKKLMKRLVGKEDFPRTRLSKKLPRQYEIQKLKLLDKNYGRSDILTTILFPGMGDSFLAGRDTEKGERYGFLESAAGKINSDWIKVTEELPKLTKEKLRAIIAYRTGKSAENIKIRNVYEIGG</sequence>
<dbReference type="NCBIfam" id="NF006761">
    <property type="entry name" value="PRK09282.1"/>
    <property type="match status" value="1"/>
</dbReference>
<gene>
    <name evidence="2" type="ORF">SAMN02745217_01142</name>
</gene>
<dbReference type="GO" id="GO:0006094">
    <property type="term" value="P:gluconeogenesis"/>
    <property type="evidence" value="ECO:0007669"/>
    <property type="project" value="TreeGrafter"/>
</dbReference>
<dbReference type="InterPro" id="IPR000891">
    <property type="entry name" value="PYR_CT"/>
</dbReference>
<dbReference type="STRING" id="1121345.SAMN02745217_01142"/>
<evidence type="ECO:0000313" key="2">
    <source>
        <dbReference type="EMBL" id="SHO46026.1"/>
    </source>
</evidence>
<dbReference type="InterPro" id="IPR003379">
    <property type="entry name" value="Carboxylase_cons_dom"/>
</dbReference>
<organism evidence="2 3">
    <name type="scientific">Anaerocolumna xylanovorans DSM 12503</name>
    <dbReference type="NCBI Taxonomy" id="1121345"/>
    <lineage>
        <taxon>Bacteria</taxon>
        <taxon>Bacillati</taxon>
        <taxon>Bacillota</taxon>
        <taxon>Clostridia</taxon>
        <taxon>Lachnospirales</taxon>
        <taxon>Lachnospiraceae</taxon>
        <taxon>Anaerocolumna</taxon>
    </lineage>
</organism>